<reference evidence="2" key="1">
    <citation type="submission" date="2022-11" db="UniProtKB">
        <authorList>
            <consortium name="WormBaseParasite"/>
        </authorList>
    </citation>
    <scope>IDENTIFICATION</scope>
</reference>
<dbReference type="WBParaSite" id="nRc.2.0.1.t47040-RA">
    <property type="protein sequence ID" value="nRc.2.0.1.t47040-RA"/>
    <property type="gene ID" value="nRc.2.0.1.g47040"/>
</dbReference>
<organism evidence="1 2">
    <name type="scientific">Romanomermis culicivorax</name>
    <name type="common">Nematode worm</name>
    <dbReference type="NCBI Taxonomy" id="13658"/>
    <lineage>
        <taxon>Eukaryota</taxon>
        <taxon>Metazoa</taxon>
        <taxon>Ecdysozoa</taxon>
        <taxon>Nematoda</taxon>
        <taxon>Enoplea</taxon>
        <taxon>Dorylaimia</taxon>
        <taxon>Mermithida</taxon>
        <taxon>Mermithoidea</taxon>
        <taxon>Mermithidae</taxon>
        <taxon>Romanomermis</taxon>
    </lineage>
</organism>
<dbReference type="AlphaFoldDB" id="A0A915L7F3"/>
<protein>
    <submittedName>
        <fullName evidence="2">Uncharacterized protein</fullName>
    </submittedName>
</protein>
<keyword evidence="1" id="KW-1185">Reference proteome</keyword>
<name>A0A915L7F3_ROMCU</name>
<evidence type="ECO:0000313" key="1">
    <source>
        <dbReference type="Proteomes" id="UP000887565"/>
    </source>
</evidence>
<accession>A0A915L7F3</accession>
<proteinExistence type="predicted"/>
<evidence type="ECO:0000313" key="2">
    <source>
        <dbReference type="WBParaSite" id="nRc.2.0.1.t47040-RA"/>
    </source>
</evidence>
<sequence length="205" mass="23373">MYKIETANKMIGSNIEGHLKRIILSSSLDDFSATGPWLQSLDTDLQMGEQCKAYKNAPDLAMPRLGCRPNPVHGSPLLYSHSQRNSATLLKAGRERQGWKNRHVTEPAVDALGTVHGSLKNGRKMKHVVKVQTNHPSLILLTFYKRERKSIDEILLTTLTVEISDEKYLTRKASFKNVSNKQHTTENRMFSRIWLIRKVIYQTSN</sequence>
<dbReference type="Proteomes" id="UP000887565">
    <property type="component" value="Unplaced"/>
</dbReference>